<feature type="binding site" evidence="1">
    <location>
        <position position="252"/>
    </location>
    <ligand>
        <name>Mg(2+)</name>
        <dbReference type="ChEBI" id="CHEBI:18420"/>
        <label>5</label>
    </ligand>
</feature>
<feature type="binding site" evidence="1">
    <location>
        <position position="160"/>
    </location>
    <ligand>
        <name>ATP</name>
        <dbReference type="ChEBI" id="CHEBI:30616"/>
    </ligand>
</feature>
<dbReference type="GO" id="GO:0005524">
    <property type="term" value="F:ATP binding"/>
    <property type="evidence" value="ECO:0007669"/>
    <property type="project" value="UniProtKB-UniRule"/>
</dbReference>
<dbReference type="InterPro" id="IPR016188">
    <property type="entry name" value="PurM-like_N"/>
</dbReference>
<dbReference type="InterPro" id="IPR006283">
    <property type="entry name" value="ThiL-like"/>
</dbReference>
<dbReference type="GO" id="GO:0009229">
    <property type="term" value="P:thiamine diphosphate biosynthetic process"/>
    <property type="evidence" value="ECO:0007669"/>
    <property type="project" value="UniProtKB-UniRule"/>
</dbReference>
<dbReference type="SUPFAM" id="SSF56042">
    <property type="entry name" value="PurM C-terminal domain-like"/>
    <property type="match status" value="1"/>
</dbReference>
<feature type="binding site" evidence="1">
    <location>
        <position position="137"/>
    </location>
    <ligand>
        <name>Mg(2+)</name>
        <dbReference type="ChEBI" id="CHEBI:18420"/>
        <label>1</label>
    </ligand>
</feature>
<feature type="binding site" evidence="1">
    <location>
        <position position="45"/>
    </location>
    <ligand>
        <name>Mg(2+)</name>
        <dbReference type="ChEBI" id="CHEBI:18420"/>
        <label>2</label>
    </ligand>
</feature>
<protein>
    <recommendedName>
        <fullName evidence="1">Thiamine-monophosphate kinase</fullName>
        <shortName evidence="1">TMP kinase</shortName>
        <shortName evidence="1">Thiamine-phosphate kinase</shortName>
        <ecNumber evidence="1">2.7.4.16</ecNumber>
    </recommendedName>
</protein>
<keyword evidence="1" id="KW-0479">Metal-binding</keyword>
<comment type="catalytic activity">
    <reaction evidence="1">
        <text>thiamine phosphate + ATP = thiamine diphosphate + ADP</text>
        <dbReference type="Rhea" id="RHEA:15913"/>
        <dbReference type="ChEBI" id="CHEBI:30616"/>
        <dbReference type="ChEBI" id="CHEBI:37575"/>
        <dbReference type="ChEBI" id="CHEBI:58937"/>
        <dbReference type="ChEBI" id="CHEBI:456216"/>
        <dbReference type="EC" id="2.7.4.16"/>
    </reaction>
</comment>
<dbReference type="NCBIfam" id="TIGR01379">
    <property type="entry name" value="thiL"/>
    <property type="match status" value="1"/>
</dbReference>
<feature type="binding site" evidence="1">
    <location>
        <position position="32"/>
    </location>
    <ligand>
        <name>Mg(2+)</name>
        <dbReference type="ChEBI" id="CHEBI:18420"/>
        <label>4</label>
    </ligand>
</feature>
<dbReference type="HAMAP" id="MF_02128">
    <property type="entry name" value="TMP_kinase"/>
    <property type="match status" value="1"/>
</dbReference>
<comment type="function">
    <text evidence="1">Catalyzes the ATP-dependent phosphorylation of thiamine-monophosphate (TMP) to form thiamine-pyrophosphate (TPP), the active form of vitamin B1.</text>
</comment>
<feature type="binding site" evidence="1">
    <location>
        <position position="74"/>
    </location>
    <ligand>
        <name>Mg(2+)</name>
        <dbReference type="ChEBI" id="CHEBI:18420"/>
        <label>4</label>
    </ligand>
</feature>
<dbReference type="GO" id="GO:0009030">
    <property type="term" value="F:thiamine-phosphate kinase activity"/>
    <property type="evidence" value="ECO:0007669"/>
    <property type="project" value="UniProtKB-UniRule"/>
</dbReference>
<feature type="binding site" evidence="1">
    <location>
        <position position="74"/>
    </location>
    <ligand>
        <name>Mg(2+)</name>
        <dbReference type="ChEBI" id="CHEBI:18420"/>
        <label>3</label>
    </ligand>
</feature>
<evidence type="ECO:0000313" key="4">
    <source>
        <dbReference type="Proteomes" id="UP000779900"/>
    </source>
</evidence>
<dbReference type="GO" id="GO:0000287">
    <property type="term" value="F:magnesium ion binding"/>
    <property type="evidence" value="ECO:0007669"/>
    <property type="project" value="UniProtKB-UniRule"/>
</dbReference>
<dbReference type="CDD" id="cd02194">
    <property type="entry name" value="ThiL"/>
    <property type="match status" value="1"/>
</dbReference>
<dbReference type="PIRSF" id="PIRSF005303">
    <property type="entry name" value="Thiam_monoph_kin"/>
    <property type="match status" value="1"/>
</dbReference>
<keyword evidence="1" id="KW-0547">Nucleotide-binding</keyword>
<keyword evidence="1 3" id="KW-0418">Kinase</keyword>
<reference evidence="3" key="1">
    <citation type="submission" date="2019-03" db="EMBL/GenBank/DDBJ databases">
        <title>Lake Tanganyika Metagenome-Assembled Genomes (MAGs).</title>
        <authorList>
            <person name="Tran P."/>
        </authorList>
    </citation>
    <scope>NUCLEOTIDE SEQUENCE</scope>
    <source>
        <strain evidence="3">K_DeepCast_150m_m2_040</strain>
    </source>
</reference>
<feature type="binding site" evidence="1">
    <location>
        <begin position="136"/>
        <end position="137"/>
    </location>
    <ligand>
        <name>ATP</name>
        <dbReference type="ChEBI" id="CHEBI:30616"/>
    </ligand>
</feature>
<feature type="domain" description="PurM-like N-terminal" evidence="2">
    <location>
        <begin position="30"/>
        <end position="153"/>
    </location>
</feature>
<evidence type="ECO:0000259" key="2">
    <source>
        <dbReference type="Pfam" id="PF00586"/>
    </source>
</evidence>
<feature type="binding site" evidence="1">
    <location>
        <position position="52"/>
    </location>
    <ligand>
        <name>substrate</name>
    </ligand>
</feature>
<evidence type="ECO:0000256" key="1">
    <source>
        <dbReference type="HAMAP-Rule" id="MF_02128"/>
    </source>
</evidence>
<feature type="binding site" evidence="1">
    <location>
        <position position="119"/>
    </location>
    <ligand>
        <name>ATP</name>
        <dbReference type="ChEBI" id="CHEBI:30616"/>
    </ligand>
</feature>
<accession>A0A937XH37</accession>
<gene>
    <name evidence="1 3" type="primary">thiL</name>
    <name evidence="3" type="ORF">FJY68_08830</name>
</gene>
<proteinExistence type="inferred from homology"/>
<feature type="binding site" evidence="1">
    <location>
        <position position="74"/>
    </location>
    <ligand>
        <name>Mg(2+)</name>
        <dbReference type="ChEBI" id="CHEBI:18420"/>
        <label>2</label>
    </ligand>
</feature>
<comment type="miscellaneous">
    <text evidence="1">Reaction mechanism of ThiL seems to utilize a direct, inline transfer of the gamma-phosphate of ATP to TMP rather than a phosphorylated enzyme intermediate.</text>
</comment>
<dbReference type="Gene3D" id="3.90.650.10">
    <property type="entry name" value="PurM-like C-terminal domain"/>
    <property type="match status" value="1"/>
</dbReference>
<feature type="binding site" evidence="1">
    <location>
        <position position="302"/>
    </location>
    <ligand>
        <name>substrate</name>
    </ligand>
</feature>
<dbReference type="EMBL" id="VGIR01000051">
    <property type="protein sequence ID" value="MBM3331936.1"/>
    <property type="molecule type" value="Genomic_DNA"/>
</dbReference>
<dbReference type="GO" id="GO:0009228">
    <property type="term" value="P:thiamine biosynthetic process"/>
    <property type="evidence" value="ECO:0007669"/>
    <property type="project" value="UniProtKB-KW"/>
</dbReference>
<dbReference type="Pfam" id="PF00586">
    <property type="entry name" value="AIRS"/>
    <property type="match status" value="1"/>
</dbReference>
<name>A0A937XH37_UNCW3</name>
<organism evidence="3 4">
    <name type="scientific">candidate division WOR-3 bacterium</name>
    <dbReference type="NCBI Taxonomy" id="2052148"/>
    <lineage>
        <taxon>Bacteria</taxon>
        <taxon>Bacteria division WOR-3</taxon>
    </lineage>
</organism>
<dbReference type="AlphaFoldDB" id="A0A937XH37"/>
<keyword evidence="1" id="KW-0067">ATP-binding</keyword>
<comment type="caution">
    <text evidence="3">The sequence shown here is derived from an EMBL/GenBank/DDBJ whole genome shotgun (WGS) entry which is preliminary data.</text>
</comment>
<keyword evidence="1" id="KW-0784">Thiamine biosynthesis</keyword>
<feature type="binding site" evidence="1">
    <location>
        <position position="351"/>
    </location>
    <ligand>
        <name>substrate</name>
    </ligand>
</feature>
<dbReference type="SUPFAM" id="SSF55326">
    <property type="entry name" value="PurM N-terminal domain-like"/>
    <property type="match status" value="1"/>
</dbReference>
<evidence type="ECO:0000313" key="3">
    <source>
        <dbReference type="EMBL" id="MBM3331936.1"/>
    </source>
</evidence>
<feature type="binding site" evidence="1">
    <location>
        <position position="32"/>
    </location>
    <ligand>
        <name>Mg(2+)</name>
        <dbReference type="ChEBI" id="CHEBI:18420"/>
        <label>3</label>
    </ligand>
</feature>
<feature type="binding site" evidence="1">
    <location>
        <position position="249"/>
    </location>
    <ligand>
        <name>Mg(2+)</name>
        <dbReference type="ChEBI" id="CHEBI:18420"/>
        <label>3</label>
    </ligand>
</feature>
<dbReference type="PANTHER" id="PTHR30270">
    <property type="entry name" value="THIAMINE-MONOPHOSPHATE KINASE"/>
    <property type="match status" value="1"/>
</dbReference>
<sequence>MSHHMFSEDELVRVIQRTVKSRGRVRLGIGDDAAVLRDGTVITTDAYAEGVHFDLSYMTLRQVGERCACGAISDVVAMAAEPEAVFVSLSLPRRARSHASRALRQSRVLSVKEQVIQLYSGIESVCAKLGCEVAGGDTIVADQLLLALTVTGRTRAPRLRSGARPGDRLYVTGHVGSAEAGRLVLADELRCQKPETRSQNPEGGRRMADGRWRAAKGDWRLPLVNRHLCPLPRLTVARALKSRLHGLIDTSDGLATDARHLSDTSKVRIVLDADALPVLPAVKRYCAERAWDPLDFVLGAGEDYELLFSGRRPMPSTESGVKITEIGSVDRGQGLWIRRDGGILPVTATGYDHLSVDHTGKTC</sequence>
<dbReference type="Gene3D" id="3.30.1330.10">
    <property type="entry name" value="PurM-like, N-terminal domain"/>
    <property type="match status" value="1"/>
</dbReference>
<dbReference type="Proteomes" id="UP000779900">
    <property type="component" value="Unassembled WGS sequence"/>
</dbReference>
<feature type="binding site" evidence="1">
    <location>
        <position position="251"/>
    </location>
    <ligand>
        <name>ATP</name>
        <dbReference type="ChEBI" id="CHEBI:30616"/>
    </ligand>
</feature>
<comment type="pathway">
    <text evidence="1">Cofactor biosynthesis; thiamine diphosphate biosynthesis; thiamine diphosphate from thiamine phosphate: step 1/1.</text>
</comment>
<keyword evidence="1 3" id="KW-0808">Transferase</keyword>
<dbReference type="InterPro" id="IPR036921">
    <property type="entry name" value="PurM-like_N_sf"/>
</dbReference>
<dbReference type="EC" id="2.7.4.16" evidence="1"/>
<dbReference type="PANTHER" id="PTHR30270:SF0">
    <property type="entry name" value="THIAMINE-MONOPHOSPHATE KINASE"/>
    <property type="match status" value="1"/>
</dbReference>
<dbReference type="InterPro" id="IPR036676">
    <property type="entry name" value="PurM-like_C_sf"/>
</dbReference>
<keyword evidence="1" id="KW-0460">Magnesium</keyword>
<feature type="binding site" evidence="1">
    <location>
        <position position="44"/>
    </location>
    <ligand>
        <name>Mg(2+)</name>
        <dbReference type="ChEBI" id="CHEBI:18420"/>
        <label>1</label>
    </ligand>
</feature>
<feature type="binding site" evidence="1">
    <location>
        <position position="45"/>
    </location>
    <ligand>
        <name>Mg(2+)</name>
        <dbReference type="ChEBI" id="CHEBI:18420"/>
        <label>1</label>
    </ligand>
</feature>
<comment type="similarity">
    <text evidence="1">Belongs to the thiamine-monophosphate kinase family.</text>
</comment>
<feature type="binding site" evidence="1">
    <location>
        <position position="43"/>
    </location>
    <ligand>
        <name>Mg(2+)</name>
        <dbReference type="ChEBI" id="CHEBI:18420"/>
        <label>4</label>
    </ligand>
</feature>